<dbReference type="Pfam" id="PF11867">
    <property type="entry name" value="T1RH-like_C"/>
    <property type="match status" value="1"/>
</dbReference>
<protein>
    <recommendedName>
        <fullName evidence="11">Type I restriction enzyme endonuclease subunit</fullName>
        <shortName evidence="11">R protein</shortName>
        <ecNumber evidence="11">3.1.21.3</ecNumber>
    </recommendedName>
    <alternativeName>
        <fullName evidence="11">Type-1 restriction enzyme R protein</fullName>
    </alternativeName>
</protein>
<dbReference type="Pfam" id="PF18766">
    <property type="entry name" value="SWI2_SNF2"/>
    <property type="match status" value="1"/>
</dbReference>
<keyword evidence="9 11" id="KW-0067">ATP-binding</keyword>
<dbReference type="CDD" id="cd18800">
    <property type="entry name" value="SF2_C_EcoR124I-like"/>
    <property type="match status" value="1"/>
</dbReference>
<dbReference type="SUPFAM" id="SSF52540">
    <property type="entry name" value="P-loop containing nucleoside triphosphate hydrolases"/>
    <property type="match status" value="2"/>
</dbReference>
<keyword evidence="6 11" id="KW-0680">Restriction system</keyword>
<evidence type="ECO:0000256" key="3">
    <source>
        <dbReference type="ARBA" id="ARBA00011296"/>
    </source>
</evidence>
<evidence type="ECO:0000256" key="2">
    <source>
        <dbReference type="ARBA" id="ARBA00008598"/>
    </source>
</evidence>
<gene>
    <name evidence="13" type="ORF">LN736_01250</name>
</gene>
<dbReference type="GO" id="GO:0004519">
    <property type="term" value="F:endonuclease activity"/>
    <property type="evidence" value="ECO:0007669"/>
    <property type="project" value="UniProtKB-KW"/>
</dbReference>
<dbReference type="EC" id="3.1.21.3" evidence="11"/>
<keyword evidence="10 11" id="KW-0238">DNA-binding</keyword>
<dbReference type="InterPro" id="IPR021810">
    <property type="entry name" value="T1RH-like_C"/>
</dbReference>
<dbReference type="PANTHER" id="PTHR30195:SF15">
    <property type="entry name" value="TYPE I RESTRICTION ENZYME HINDI ENDONUCLEASE SUBUNIT"/>
    <property type="match status" value="1"/>
</dbReference>
<dbReference type="Gene3D" id="3.40.50.300">
    <property type="entry name" value="P-loop containing nucleotide triphosphate hydrolases"/>
    <property type="match status" value="2"/>
</dbReference>
<dbReference type="InterPro" id="IPR004473">
    <property type="entry name" value="Restrct_endonuc_typeI_HsdR"/>
</dbReference>
<evidence type="ECO:0000313" key="14">
    <source>
        <dbReference type="Proteomes" id="UP001165422"/>
    </source>
</evidence>
<dbReference type="InterPro" id="IPR051268">
    <property type="entry name" value="Type-I_R_enzyme_R_subunit"/>
</dbReference>
<organism evidence="13 14">
    <name type="scientific">Clostridium aromativorans</name>
    <dbReference type="NCBI Taxonomy" id="2836848"/>
    <lineage>
        <taxon>Bacteria</taxon>
        <taxon>Bacillati</taxon>
        <taxon>Bacillota</taxon>
        <taxon>Clostridia</taxon>
        <taxon>Eubacteriales</taxon>
        <taxon>Clostridiaceae</taxon>
        <taxon>Clostridium</taxon>
    </lineage>
</organism>
<dbReference type="InterPro" id="IPR014001">
    <property type="entry name" value="Helicase_ATP-bd"/>
</dbReference>
<comment type="subunit">
    <text evidence="3 11">The type I restriction/modification system is composed of three polypeptides R, M and S.</text>
</comment>
<proteinExistence type="inferred from homology"/>
<dbReference type="Proteomes" id="UP001165422">
    <property type="component" value="Unassembled WGS sequence"/>
</dbReference>
<dbReference type="Gene3D" id="3.90.1570.50">
    <property type="match status" value="1"/>
</dbReference>
<dbReference type="InterPro" id="IPR055180">
    <property type="entry name" value="HsdR_RecA-like_helicase_dom_2"/>
</dbReference>
<keyword evidence="4" id="KW-0540">Nuclease</keyword>
<dbReference type="CDD" id="cd22332">
    <property type="entry name" value="HsdR_N"/>
    <property type="match status" value="1"/>
</dbReference>
<dbReference type="InterPro" id="IPR007409">
    <property type="entry name" value="Restrct_endonuc_type1_HsdR_N"/>
</dbReference>
<keyword evidence="5 11" id="KW-0547">Nucleotide-binding</keyword>
<dbReference type="RefSeq" id="WP_229980511.1">
    <property type="nucleotide sequence ID" value="NZ_JAJJPB010000001.1"/>
</dbReference>
<evidence type="ECO:0000256" key="6">
    <source>
        <dbReference type="ARBA" id="ARBA00022747"/>
    </source>
</evidence>
<sequence>MSALENFTEDQLEQAAVEIFKKLGYDYVFAPDISCDGDYPERKDYRDVILKDRVKDALFRINRDLPEEALEDAYRQIITFNSPVLEENNRHFHRLLTEGAEVSYMEGGLARTKRAYIVDFENNSNNEFLVANQFTIVENEERRSDLVVFVNGIPLVVIELKSASDENVGIENAYNQIQTYKRDIPSLFNYNAFCVISDGINAKAGTITSNEERFMNWRTIDGENIEPLSVPQYEVLFKGMFEKERFVDIIKNFILFQESKEEEKDSYGNKIGDKKTIIKILAGYHQYFAVKKALEKTKIAISAHGDRKIGVVWHTTGSGKSFTMVFYAALLAEKFNNPTIVVITDRNDLDDQLYRTFSKSEDLLRQTPRQADVRKLTDEQKNQQVKENVREINGLYDLLNDRESGGIIFTTIQKFRPESDEMPVLTDRRNVIIIADEAHRSQYGLEAKTDTKTGKVKYGYAKHLRDALPNASFIGFTGTPIENEDKSTPAVFGHYIDVYDMTRAVEDEATVKIYYENRVIKLETNDEELKKIDDEFEEITEGQEEREKEKNKSKWSRLEALVGSPNRIKKLAQDIVSHYEEKAKTVDGKAMIVCMSRKICVDLYDAIVKLRPDWHSDDLYKGKIKIVMTGSAADEPRMQKHIGGKQRRDTLAKRMKDNEDGLKIVIVRDMWLTGFDVPSLHTMYIDKPMKGHNLIQAISRVNRVFKDKAGGVIVDYLGILESLKKALNEYTDNDRKNTGIDTSAAVAVMLEKLEILQNMMYGFDYSDYMGKSQAGRIRAITGGMNFVLGKSQKEQKEFKQIAVELAKSHSLCAATPEGKESALEVSYFKCVKASLAKLQEKKLRKKSKREIEERVSQMLQRSIISEEVIDVFDVMGIEKPDISILSEEFLEEIKNIQYKNLAVEMLKKLLEGNIKTMEKGNLVKSEKFSEKLKRALNKYRNQAITNAEVVEELIKMANEMKKDVENEKDLGMNRDEAAFYYALTADDAVKQFMKDDVLKKIAHELTATIRKNITIDWSIRKSAQAGMRRIIKRLLKKYDYPPKQAKSALKTVMKQAELMCGNVESHEYSGYGKVAEDEGYYKV</sequence>
<evidence type="ECO:0000259" key="12">
    <source>
        <dbReference type="PROSITE" id="PS51192"/>
    </source>
</evidence>
<keyword evidence="7 13" id="KW-0255">Endonuclease</keyword>
<evidence type="ECO:0000256" key="9">
    <source>
        <dbReference type="ARBA" id="ARBA00022840"/>
    </source>
</evidence>
<evidence type="ECO:0000256" key="11">
    <source>
        <dbReference type="RuleBase" id="RU364115"/>
    </source>
</evidence>
<comment type="catalytic activity">
    <reaction evidence="1 11">
        <text>Endonucleolytic cleavage of DNA to give random double-stranded fragments with terminal 5'-phosphates, ATP is simultaneously hydrolyzed.</text>
        <dbReference type="EC" id="3.1.21.3"/>
    </reaction>
</comment>
<reference evidence="13" key="1">
    <citation type="submission" date="2021-11" db="EMBL/GenBank/DDBJ databases">
        <authorList>
            <person name="Qingchun L."/>
            <person name="Dong Z."/>
            <person name="Zongwei Q."/>
            <person name="Jia Z."/>
            <person name="Duotao L."/>
        </authorList>
    </citation>
    <scope>NUCLEOTIDE SEQUENCE</scope>
    <source>
        <strain evidence="13">WLY-B-L2</strain>
    </source>
</reference>
<comment type="function">
    <text evidence="11">Subunit R is required for both nuclease and ATPase activities, but not for modification.</text>
</comment>
<evidence type="ECO:0000256" key="8">
    <source>
        <dbReference type="ARBA" id="ARBA00022801"/>
    </source>
</evidence>
<keyword evidence="14" id="KW-1185">Reference proteome</keyword>
<dbReference type="InterPro" id="IPR040980">
    <property type="entry name" value="SWI2_SNF2"/>
</dbReference>
<evidence type="ECO:0000256" key="1">
    <source>
        <dbReference type="ARBA" id="ARBA00000851"/>
    </source>
</evidence>
<dbReference type="SMART" id="SM00487">
    <property type="entry name" value="DEXDc"/>
    <property type="match status" value="1"/>
</dbReference>
<dbReference type="CDD" id="cd18030">
    <property type="entry name" value="DEXHc_RE_I_HsdR"/>
    <property type="match status" value="1"/>
</dbReference>
<comment type="similarity">
    <text evidence="2 11">Belongs to the HsdR family.</text>
</comment>
<evidence type="ECO:0000256" key="10">
    <source>
        <dbReference type="ARBA" id="ARBA00023125"/>
    </source>
</evidence>
<accession>A0ABS8N147</accession>
<feature type="domain" description="Helicase ATP-binding" evidence="12">
    <location>
        <begin position="301"/>
        <end position="498"/>
    </location>
</feature>
<dbReference type="NCBIfam" id="TIGR00348">
    <property type="entry name" value="hsdR"/>
    <property type="match status" value="1"/>
</dbReference>
<evidence type="ECO:0000256" key="5">
    <source>
        <dbReference type="ARBA" id="ARBA00022741"/>
    </source>
</evidence>
<name>A0ABS8N147_9CLOT</name>
<dbReference type="Pfam" id="PF22679">
    <property type="entry name" value="T1R_D3-like"/>
    <property type="match status" value="1"/>
</dbReference>
<dbReference type="PROSITE" id="PS51192">
    <property type="entry name" value="HELICASE_ATP_BIND_1"/>
    <property type="match status" value="1"/>
</dbReference>
<keyword evidence="8 11" id="KW-0378">Hydrolase</keyword>
<dbReference type="Pfam" id="PF04313">
    <property type="entry name" value="HSDR_N"/>
    <property type="match status" value="1"/>
</dbReference>
<dbReference type="InterPro" id="IPR027417">
    <property type="entry name" value="P-loop_NTPase"/>
</dbReference>
<dbReference type="EMBL" id="JAJJPB010000001">
    <property type="protein sequence ID" value="MCC9293503.1"/>
    <property type="molecule type" value="Genomic_DNA"/>
</dbReference>
<dbReference type="PANTHER" id="PTHR30195">
    <property type="entry name" value="TYPE I SITE-SPECIFIC DEOXYRIBONUCLEASE PROTEIN SUBUNIT M AND R"/>
    <property type="match status" value="1"/>
</dbReference>
<evidence type="ECO:0000256" key="4">
    <source>
        <dbReference type="ARBA" id="ARBA00022722"/>
    </source>
</evidence>
<comment type="caution">
    <text evidence="13">The sequence shown here is derived from an EMBL/GenBank/DDBJ whole genome shotgun (WGS) entry which is preliminary data.</text>
</comment>
<evidence type="ECO:0000256" key="7">
    <source>
        <dbReference type="ARBA" id="ARBA00022759"/>
    </source>
</evidence>
<evidence type="ECO:0000313" key="13">
    <source>
        <dbReference type="EMBL" id="MCC9293503.1"/>
    </source>
</evidence>